<evidence type="ECO:0000256" key="17">
    <source>
        <dbReference type="SAM" id="MobiDB-lite"/>
    </source>
</evidence>
<dbReference type="EMBL" id="CP046883">
    <property type="protein sequence ID" value="QNH95729.1"/>
    <property type="molecule type" value="Genomic_DNA"/>
</dbReference>
<dbReference type="SMART" id="SM00316">
    <property type="entry name" value="S1"/>
    <property type="match status" value="1"/>
</dbReference>
<evidence type="ECO:0000256" key="2">
    <source>
        <dbReference type="ARBA" id="ARBA00001947"/>
    </source>
</evidence>
<evidence type="ECO:0000256" key="8">
    <source>
        <dbReference type="ARBA" id="ARBA00022694"/>
    </source>
</evidence>
<evidence type="ECO:0000256" key="1">
    <source>
        <dbReference type="ARBA" id="ARBA00001946"/>
    </source>
</evidence>
<name>A0A7G7YMK9_9CORY</name>
<feature type="compositionally biased region" description="Basic and acidic residues" evidence="17">
    <location>
        <begin position="873"/>
        <end position="888"/>
    </location>
</feature>
<comment type="cofactor">
    <cofactor evidence="1">
        <name>Mg(2+)</name>
        <dbReference type="ChEBI" id="CHEBI:18420"/>
    </cofactor>
</comment>
<dbReference type="RefSeq" id="WP_246394877.1">
    <property type="nucleotide sequence ID" value="NZ_CP046883.1"/>
</dbReference>
<dbReference type="CDD" id="cd04453">
    <property type="entry name" value="S1_RNase_E"/>
    <property type="match status" value="1"/>
</dbReference>
<keyword evidence="12" id="KW-0460">Magnesium</keyword>
<keyword evidence="11" id="KW-0862">Zinc</keyword>
<dbReference type="FunFam" id="2.40.50.140:FF:000066">
    <property type="entry name" value="Ribonuclease E"/>
    <property type="match status" value="1"/>
</dbReference>
<dbReference type="InterPro" id="IPR019307">
    <property type="entry name" value="RNA-bd_AU-1/RNase_E/G"/>
</dbReference>
<dbReference type="Proteomes" id="UP000515275">
    <property type="component" value="Chromosome"/>
</dbReference>
<evidence type="ECO:0000256" key="14">
    <source>
        <dbReference type="ARBA" id="ARBA00050524"/>
    </source>
</evidence>
<dbReference type="EC" id="3.1.26.12" evidence="15"/>
<feature type="region of interest" description="Disordered" evidence="17">
    <location>
        <begin position="1"/>
        <end position="20"/>
    </location>
</feature>
<dbReference type="GO" id="GO:0006397">
    <property type="term" value="P:mRNA processing"/>
    <property type="evidence" value="ECO:0007669"/>
    <property type="project" value="UniProtKB-KW"/>
</dbReference>
<dbReference type="AlphaFoldDB" id="A0A7G7YMK9"/>
<dbReference type="GO" id="GO:0003723">
    <property type="term" value="F:RNA binding"/>
    <property type="evidence" value="ECO:0007669"/>
    <property type="project" value="UniProtKB-KW"/>
</dbReference>
<keyword evidence="9" id="KW-0479">Metal-binding</keyword>
<feature type="compositionally biased region" description="Basic and acidic residues" evidence="17">
    <location>
        <begin position="371"/>
        <end position="399"/>
    </location>
</feature>
<keyword evidence="20" id="KW-1185">Reference proteome</keyword>
<dbReference type="GO" id="GO:0008033">
    <property type="term" value="P:tRNA processing"/>
    <property type="evidence" value="ECO:0007669"/>
    <property type="project" value="UniProtKB-KW"/>
</dbReference>
<feature type="compositionally biased region" description="Basic residues" evidence="17">
    <location>
        <begin position="1026"/>
        <end position="1038"/>
    </location>
</feature>
<dbReference type="InterPro" id="IPR006847">
    <property type="entry name" value="IF2_N"/>
</dbReference>
<organism evidence="19 20">
    <name type="scientific">Corynebacterium anserum</name>
    <dbReference type="NCBI Taxonomy" id="2684406"/>
    <lineage>
        <taxon>Bacteria</taxon>
        <taxon>Bacillati</taxon>
        <taxon>Actinomycetota</taxon>
        <taxon>Actinomycetes</taxon>
        <taxon>Mycobacteriales</taxon>
        <taxon>Corynebacteriaceae</taxon>
        <taxon>Corynebacterium</taxon>
    </lineage>
</organism>
<dbReference type="Pfam" id="PF10150">
    <property type="entry name" value="RNase_E_G"/>
    <property type="match status" value="1"/>
</dbReference>
<feature type="compositionally biased region" description="Basic residues" evidence="17">
    <location>
        <begin position="1154"/>
        <end position="1168"/>
    </location>
</feature>
<feature type="compositionally biased region" description="Basic residues" evidence="17">
    <location>
        <begin position="268"/>
        <end position="278"/>
    </location>
</feature>
<dbReference type="KEGG" id="cans:GP473_02710"/>
<keyword evidence="6" id="KW-0698">rRNA processing</keyword>
<dbReference type="PROSITE" id="PS50126">
    <property type="entry name" value="S1"/>
    <property type="match status" value="1"/>
</dbReference>
<feature type="compositionally biased region" description="Basic residues" evidence="17">
    <location>
        <begin position="1119"/>
        <end position="1133"/>
    </location>
</feature>
<feature type="compositionally biased region" description="Basic and acidic residues" evidence="17">
    <location>
        <begin position="185"/>
        <end position="240"/>
    </location>
</feature>
<evidence type="ECO:0000256" key="15">
    <source>
        <dbReference type="ARBA" id="ARBA00066879"/>
    </source>
</evidence>
<dbReference type="InterPro" id="IPR003029">
    <property type="entry name" value="S1_domain"/>
</dbReference>
<evidence type="ECO:0000256" key="6">
    <source>
        <dbReference type="ARBA" id="ARBA00022552"/>
    </source>
</evidence>
<dbReference type="InterPro" id="IPR012340">
    <property type="entry name" value="NA-bd_OB-fold"/>
</dbReference>
<feature type="region of interest" description="Disordered" evidence="17">
    <location>
        <begin position="872"/>
        <end position="1168"/>
    </location>
</feature>
<evidence type="ECO:0000256" key="7">
    <source>
        <dbReference type="ARBA" id="ARBA00022664"/>
    </source>
</evidence>
<accession>A0A7G7YMK9</accession>
<evidence type="ECO:0000313" key="19">
    <source>
        <dbReference type="EMBL" id="QNH95729.1"/>
    </source>
</evidence>
<feature type="compositionally biased region" description="Basic and acidic residues" evidence="17">
    <location>
        <begin position="249"/>
        <end position="267"/>
    </location>
</feature>
<evidence type="ECO:0000256" key="9">
    <source>
        <dbReference type="ARBA" id="ARBA00022723"/>
    </source>
</evidence>
<feature type="compositionally biased region" description="Low complexity" evidence="17">
    <location>
        <begin position="975"/>
        <end position="992"/>
    </location>
</feature>
<evidence type="ECO:0000313" key="20">
    <source>
        <dbReference type="Proteomes" id="UP000515275"/>
    </source>
</evidence>
<keyword evidence="7" id="KW-0507">mRNA processing</keyword>
<dbReference type="GO" id="GO:0005737">
    <property type="term" value="C:cytoplasm"/>
    <property type="evidence" value="ECO:0007669"/>
    <property type="project" value="UniProtKB-SubCell"/>
</dbReference>
<comment type="subcellular location">
    <subcellularLocation>
        <location evidence="3">Cytoplasm</location>
    </subcellularLocation>
</comment>
<feature type="domain" description="S1 motif" evidence="18">
    <location>
        <begin position="491"/>
        <end position="568"/>
    </location>
</feature>
<evidence type="ECO:0000256" key="3">
    <source>
        <dbReference type="ARBA" id="ARBA00004496"/>
    </source>
</evidence>
<evidence type="ECO:0000256" key="5">
    <source>
        <dbReference type="ARBA" id="ARBA00022490"/>
    </source>
</evidence>
<feature type="compositionally biased region" description="Polar residues" evidence="17">
    <location>
        <begin position="1"/>
        <end position="12"/>
    </location>
</feature>
<comment type="catalytic activity">
    <reaction evidence="14">
        <text>Endonucleolytic cleavage of single-stranded RNA in A- and U-rich regions.</text>
        <dbReference type="EC" id="3.1.26.12"/>
    </reaction>
</comment>
<evidence type="ECO:0000259" key="18">
    <source>
        <dbReference type="PROSITE" id="PS50126"/>
    </source>
</evidence>
<feature type="compositionally biased region" description="Basic residues" evidence="17">
    <location>
        <begin position="149"/>
        <end position="165"/>
    </location>
</feature>
<reference evidence="19 20" key="1">
    <citation type="submission" date="2019-12" db="EMBL/GenBank/DDBJ databases">
        <title>Corynebacterium sp. nov., isolated from feces of the Anser Albifrons in China.</title>
        <authorList>
            <person name="Liu Q."/>
        </authorList>
    </citation>
    <scope>NUCLEOTIDE SEQUENCE [LARGE SCALE GENOMIC DNA]</scope>
    <source>
        <strain evidence="19 20">23H37-10</strain>
    </source>
</reference>
<evidence type="ECO:0000256" key="13">
    <source>
        <dbReference type="ARBA" id="ARBA00022884"/>
    </source>
</evidence>
<feature type="compositionally biased region" description="Basic residues" evidence="17">
    <location>
        <begin position="954"/>
        <end position="968"/>
    </location>
</feature>
<keyword evidence="8" id="KW-0819">tRNA processing</keyword>
<feature type="compositionally biased region" description="Basic and acidic residues" evidence="17">
    <location>
        <begin position="993"/>
        <end position="1025"/>
    </location>
</feature>
<dbReference type="InterPro" id="IPR004659">
    <property type="entry name" value="RNase_E/G"/>
</dbReference>
<feature type="compositionally biased region" description="Basic and acidic residues" evidence="17">
    <location>
        <begin position="103"/>
        <end position="113"/>
    </location>
</feature>
<feature type="compositionally biased region" description="Basic and acidic residues" evidence="17">
    <location>
        <begin position="1068"/>
        <end position="1084"/>
    </location>
</feature>
<feature type="compositionally biased region" description="Basic and acidic residues" evidence="17">
    <location>
        <begin position="898"/>
        <end position="914"/>
    </location>
</feature>
<comment type="cofactor">
    <cofactor evidence="2">
        <name>Zn(2+)</name>
        <dbReference type="ChEBI" id="CHEBI:29105"/>
    </cofactor>
</comment>
<dbReference type="GO" id="GO:0006364">
    <property type="term" value="P:rRNA processing"/>
    <property type="evidence" value="ECO:0007669"/>
    <property type="project" value="UniProtKB-KW"/>
</dbReference>
<feature type="region of interest" description="Disordered" evidence="17">
    <location>
        <begin position="75"/>
        <end position="411"/>
    </location>
</feature>
<dbReference type="GO" id="GO:0008995">
    <property type="term" value="F:ribonuclease E activity"/>
    <property type="evidence" value="ECO:0007669"/>
    <property type="project" value="UniProtKB-EC"/>
</dbReference>
<gene>
    <name evidence="19" type="ORF">GP473_02710</name>
</gene>
<dbReference type="Gene3D" id="2.40.50.140">
    <property type="entry name" value="Nucleic acid-binding proteins"/>
    <property type="match status" value="1"/>
</dbReference>
<sequence>MAISSQELSAQAAQIDRDQLGEKTRVHALAKMLGVSSAELLTILAEHSIEGKRPASTVTKQQVGAVLDALASTQTTVNKSGKKTAKNTTKKTAKKTAKKAVAKKTEKTAETTKKTAKKTSNQTAEPTAPVTEESSAQQADNVTVEGKPARQRAKKTVKRTTRKKTSGNTVEAVQSPEASAEPDSPADKNAAEKTSADKSYKDAVEKTPADKNDKEAVEKTSADKSYKDAVEQASEDKDSGQKALAVKSQTDDAEQHHSDVQEEPKEKTTRRRVRRVVRRYGASEQLAQEKSEEHAKETAPGHIDSLSDQDATSQREDTPQSDTESDKEESRSNSARRSRRRRRSRGRRGTRTTGKQEQIEAPLAGEQDNEEDKKTYSDEEERKTHAEEIKPEKLHPAERDEADIVDEPVRVKGSTRLESRRKWRQENRREPRHIVSRSEFLARRESVERKMVVRDSERTDKAGLTTQVGVVEDGMLVEHFVASETQSSIVGNIYLGTVQNVLGSMEAAFIDIGTGRNAVLYAGEMNWHSPHLHTKTRRIDQALKAGDQIMVQVIKDPLGHKGARLTGRISFAGRYLVYFPGGTTAGISRKLPEGERKRLKEILTRVVPGEGGAIIRTAAENVEEERIREDVERLHRIWESVAKEETHARSRKGAKPIALYEEPNMLVKVVRDIFNEDFTELIVEGEQSWSTVRDYVGRMAPDLKDRVVKWHPQRNGGQDVFAAMNLDEQLAKALSRKVWLPSGGHLVFDHTEAMTVIDVNTGSFIGSGGNLEETVTQNNLEAAEEIVRQMRLRDLGGMIVVDFIDMVLEENQDLVLRRLTEFLGRDRTRHKVSEVTSLGLVQMTRKRLGTGLLETFSTVCEHCGGRGVIIHADPVEDHGSDKDFERRDHGNRKVRQQLRREQRLREEAQARRASAEAVQTVHAASTPEDVPEEEAHAKPSETPQNVTQDERAVAHPRRRVRRVVRRHNVPTIETSSGSRGTRSKKSSTSADRAAARRVESRRESDQQQVRHDDRDHGRTDGIEKQGRRRMRRVVRSARRVVDQPSMTRPDENEVNGSAQDHVSVLTHENTRSFDEAQREFDSSPRRKRNTRGNSRSDIPPRPEDFATGVAAEDSDGKKSSRRPMRTARRRSVRRSSGERTASTERKTQAQAQGGKRRVRRVVRRVNEN</sequence>
<keyword evidence="5" id="KW-0963">Cytoplasm</keyword>
<dbReference type="Pfam" id="PF04760">
    <property type="entry name" value="IF2_N"/>
    <property type="match status" value="1"/>
</dbReference>
<dbReference type="PANTHER" id="PTHR30001">
    <property type="entry name" value="RIBONUCLEASE"/>
    <property type="match status" value="1"/>
</dbReference>
<dbReference type="PANTHER" id="PTHR30001:SF0">
    <property type="entry name" value="RIBONUCLEASE G"/>
    <property type="match status" value="1"/>
</dbReference>
<dbReference type="Gene3D" id="1.10.10.2480">
    <property type="match status" value="1"/>
</dbReference>
<evidence type="ECO:0000256" key="4">
    <source>
        <dbReference type="ARBA" id="ARBA00005522"/>
    </source>
</evidence>
<keyword evidence="13" id="KW-0694">RNA-binding</keyword>
<feature type="compositionally biased region" description="Basic and acidic residues" evidence="17">
    <location>
        <begin position="1135"/>
        <end position="1147"/>
    </location>
</feature>
<dbReference type="GO" id="GO:0046872">
    <property type="term" value="F:metal ion binding"/>
    <property type="evidence" value="ECO:0007669"/>
    <property type="project" value="UniProtKB-KW"/>
</dbReference>
<evidence type="ECO:0000256" key="12">
    <source>
        <dbReference type="ARBA" id="ARBA00022842"/>
    </source>
</evidence>
<evidence type="ECO:0000256" key="11">
    <source>
        <dbReference type="ARBA" id="ARBA00022833"/>
    </source>
</evidence>
<dbReference type="SUPFAM" id="SSF50249">
    <property type="entry name" value="Nucleic acid-binding proteins"/>
    <property type="match status" value="1"/>
</dbReference>
<evidence type="ECO:0000256" key="10">
    <source>
        <dbReference type="ARBA" id="ARBA00022801"/>
    </source>
</evidence>
<feature type="compositionally biased region" description="Polar residues" evidence="17">
    <location>
        <begin position="132"/>
        <end position="141"/>
    </location>
</feature>
<feature type="compositionally biased region" description="Basic residues" evidence="17">
    <location>
        <begin position="334"/>
        <end position="350"/>
    </location>
</feature>
<comment type="similarity">
    <text evidence="4">Belongs to the RNase E/G family.</text>
</comment>
<evidence type="ECO:0000256" key="16">
    <source>
        <dbReference type="ARBA" id="ARBA00072999"/>
    </source>
</evidence>
<proteinExistence type="inferred from homology"/>
<feature type="compositionally biased region" description="Basic and acidic residues" evidence="17">
    <location>
        <begin position="287"/>
        <end position="299"/>
    </location>
</feature>
<protein>
    <recommendedName>
        <fullName evidence="16">Ribonuclease E</fullName>
        <ecNumber evidence="15">3.1.26.12</ecNumber>
    </recommendedName>
</protein>
<keyword evidence="10" id="KW-0378">Hydrolase</keyword>
<dbReference type="NCBIfam" id="TIGR00757">
    <property type="entry name" value="RNaseEG"/>
    <property type="match status" value="1"/>
</dbReference>
<feature type="compositionally biased region" description="Basic residues" evidence="17">
    <location>
        <begin position="80"/>
        <end position="102"/>
    </location>
</feature>